<feature type="domain" description="GIY-YIG" evidence="3">
    <location>
        <begin position="1"/>
        <end position="90"/>
    </location>
</feature>
<dbReference type="Gene3D" id="1.10.10.10">
    <property type="entry name" value="Winged helix-like DNA-binding domain superfamily/Winged helix DNA-binding domain"/>
    <property type="match status" value="1"/>
</dbReference>
<keyword evidence="2" id="KW-0460">Magnesium</keyword>
<dbReference type="EMBL" id="LR796188">
    <property type="protein sequence ID" value="CAB4125773.1"/>
    <property type="molecule type" value="Genomic_DNA"/>
</dbReference>
<dbReference type="Pfam" id="PF22083">
    <property type="entry name" value="I-HmuI_NUMOD-like"/>
    <property type="match status" value="1"/>
</dbReference>
<comment type="cofactor">
    <cofactor evidence="1">
        <name>Mg(2+)</name>
        <dbReference type="ChEBI" id="CHEBI:18420"/>
    </cofactor>
</comment>
<dbReference type="InterPro" id="IPR036388">
    <property type="entry name" value="WH-like_DNA-bd_sf"/>
</dbReference>
<keyword evidence="4" id="KW-0255">Endonuclease</keyword>
<evidence type="ECO:0000259" key="3">
    <source>
        <dbReference type="SMART" id="SM00465"/>
    </source>
</evidence>
<keyword evidence="4" id="KW-0540">Nuclease</keyword>
<evidence type="ECO:0000256" key="1">
    <source>
        <dbReference type="ARBA" id="ARBA00001946"/>
    </source>
</evidence>
<proteinExistence type="predicted"/>
<reference evidence="4" key="1">
    <citation type="submission" date="2020-04" db="EMBL/GenBank/DDBJ databases">
        <authorList>
            <person name="Chiriac C."/>
            <person name="Salcher M."/>
            <person name="Ghai R."/>
            <person name="Kavagutti S V."/>
        </authorList>
    </citation>
    <scope>NUCLEOTIDE SEQUENCE</scope>
</reference>
<organism evidence="4">
    <name type="scientific">uncultured Caudovirales phage</name>
    <dbReference type="NCBI Taxonomy" id="2100421"/>
    <lineage>
        <taxon>Viruses</taxon>
        <taxon>Duplodnaviria</taxon>
        <taxon>Heunggongvirae</taxon>
        <taxon>Uroviricota</taxon>
        <taxon>Caudoviricetes</taxon>
        <taxon>Peduoviridae</taxon>
        <taxon>Maltschvirus</taxon>
        <taxon>Maltschvirus maltsch</taxon>
    </lineage>
</organism>
<dbReference type="InterPro" id="IPR000305">
    <property type="entry name" value="GIY-YIG_endonuc"/>
</dbReference>
<dbReference type="SMART" id="SM00497">
    <property type="entry name" value="IENR1"/>
    <property type="match status" value="1"/>
</dbReference>
<dbReference type="InterPro" id="IPR006350">
    <property type="entry name" value="Intron_endoG1"/>
</dbReference>
<protein>
    <submittedName>
        <fullName evidence="4">GrpIintron_endo, group I intron endonuclease</fullName>
    </submittedName>
</protein>
<evidence type="ECO:0000256" key="2">
    <source>
        <dbReference type="ARBA" id="ARBA00022842"/>
    </source>
</evidence>
<accession>A0A6J5KXU9</accession>
<dbReference type="Gene3D" id="3.40.1440.10">
    <property type="entry name" value="GIY-YIG endonuclease"/>
    <property type="match status" value="1"/>
</dbReference>
<sequence>MIGIYKIISPTGRVYIGQSIDLKARQKIYARRGCKNQVRLHASLVKYGFSKHIFEVVEECKVEELNVRERHWQDIYDVLSENGLNCKLQSTQEAKAVHSQNTVDKIRAAKKVLYSTSKGVEVKSQIAETLRAYNMTEEGKRSRSKSAASRDEAIRIKNTDFTIKVANTDYNQIAEKNKKTINQYGKDESFIREWPSGREASESLGIDRGNISACCKGKLKTTGGFIWKYSEK</sequence>
<dbReference type="SMART" id="SM00465">
    <property type="entry name" value="GIYc"/>
    <property type="match status" value="1"/>
</dbReference>
<dbReference type="SUPFAM" id="SSF82771">
    <property type="entry name" value="GIY-YIG endonuclease"/>
    <property type="match status" value="1"/>
</dbReference>
<keyword evidence="4" id="KW-0378">Hydrolase</keyword>
<dbReference type="InterPro" id="IPR054307">
    <property type="entry name" value="I-HmuI_NUMOD-like"/>
</dbReference>
<evidence type="ECO:0000313" key="4">
    <source>
        <dbReference type="EMBL" id="CAB4125773.1"/>
    </source>
</evidence>
<dbReference type="GO" id="GO:0004519">
    <property type="term" value="F:endonuclease activity"/>
    <property type="evidence" value="ECO:0007669"/>
    <property type="project" value="UniProtKB-KW"/>
</dbReference>
<dbReference type="SUPFAM" id="SSF64496">
    <property type="entry name" value="DNA-binding domain of intron-encoded endonucleases"/>
    <property type="match status" value="1"/>
</dbReference>
<name>A0A6J5KXU9_9CAUD</name>
<dbReference type="InterPro" id="IPR003647">
    <property type="entry name" value="Intron_nuc_1_rpt"/>
</dbReference>
<gene>
    <name evidence="4" type="ORF">UFOVP54_226</name>
</gene>
<dbReference type="InterPro" id="IPR035901">
    <property type="entry name" value="GIY-YIG_endonuc_sf"/>
</dbReference>
<dbReference type="NCBIfam" id="TIGR01453">
    <property type="entry name" value="grpIintron_endo"/>
    <property type="match status" value="1"/>
</dbReference>